<dbReference type="EMBL" id="BNAU01000002">
    <property type="protein sequence ID" value="GHE90409.1"/>
    <property type="molecule type" value="Genomic_DNA"/>
</dbReference>
<comment type="caution">
    <text evidence="1">The sequence shown here is derived from an EMBL/GenBank/DDBJ whole genome shotgun (WGS) entry which is preliminary data.</text>
</comment>
<proteinExistence type="predicted"/>
<accession>A0ABQ3IPC7</accession>
<evidence type="ECO:0000313" key="2">
    <source>
        <dbReference type="Proteomes" id="UP000605897"/>
    </source>
</evidence>
<evidence type="ECO:0000313" key="1">
    <source>
        <dbReference type="EMBL" id="GHE90409.1"/>
    </source>
</evidence>
<dbReference type="Proteomes" id="UP000605897">
    <property type="component" value="Unassembled WGS sequence"/>
</dbReference>
<gene>
    <name evidence="1" type="ORF">GCM10017786_23360</name>
</gene>
<organism evidence="1 2">
    <name type="scientific">Amycolatopsis deserti</name>
    <dbReference type="NCBI Taxonomy" id="185696"/>
    <lineage>
        <taxon>Bacteria</taxon>
        <taxon>Bacillati</taxon>
        <taxon>Actinomycetota</taxon>
        <taxon>Actinomycetes</taxon>
        <taxon>Pseudonocardiales</taxon>
        <taxon>Pseudonocardiaceae</taxon>
        <taxon>Amycolatopsis</taxon>
    </lineage>
</organism>
<sequence length="122" mass="12977">MLALDHSRQEPWGPLHGVTVACFLLQHPSRLPAPDRGRAWAIVRGFVDGGLAAVADLTDAVRRANSHRARGALPILDVPPSVSGPFEVTIVDVAQDGTFPAAGFAARVRAWAQATLDAHSLR</sequence>
<name>A0ABQ3IPC7_9PSEU</name>
<reference evidence="2" key="1">
    <citation type="journal article" date="2019" name="Int. J. Syst. Evol. Microbiol.">
        <title>The Global Catalogue of Microorganisms (GCM) 10K type strain sequencing project: providing services to taxonomists for standard genome sequencing and annotation.</title>
        <authorList>
            <consortium name="The Broad Institute Genomics Platform"/>
            <consortium name="The Broad Institute Genome Sequencing Center for Infectious Disease"/>
            <person name="Wu L."/>
            <person name="Ma J."/>
        </authorList>
    </citation>
    <scope>NUCLEOTIDE SEQUENCE [LARGE SCALE GENOMIC DNA]</scope>
    <source>
        <strain evidence="2">CGMCC 4.7677</strain>
    </source>
</reference>
<dbReference type="Pfam" id="PF19371">
    <property type="entry name" value="DUF5946"/>
    <property type="match status" value="1"/>
</dbReference>
<protein>
    <submittedName>
        <fullName evidence="1">Uncharacterized protein</fullName>
    </submittedName>
</protein>
<dbReference type="InterPro" id="IPR045990">
    <property type="entry name" value="DUF5946"/>
</dbReference>
<keyword evidence="2" id="KW-1185">Reference proteome</keyword>